<evidence type="ECO:0000313" key="4">
    <source>
        <dbReference type="Proteomes" id="UP000825591"/>
    </source>
</evidence>
<dbReference type="GeneID" id="58765971"/>
<dbReference type="STRING" id="1388763.O165_022440"/>
<evidence type="ECO:0000313" key="3">
    <source>
        <dbReference type="Proteomes" id="UP000541770"/>
    </source>
</evidence>
<reference evidence="2 4" key="2">
    <citation type="submission" date="2021-08" db="EMBL/GenBank/DDBJ databases">
        <title>Bactericidal Effect of Pseudomonas oryziphila sp. nov., a novel Pseudomonas Species Against Xanthomonas oryzae Reduces Disease Severity of Bacterial Leaf Streak of Rice.</title>
        <authorList>
            <person name="Yang R."/>
            <person name="Li S."/>
            <person name="Li Y."/>
            <person name="Yan Y."/>
            <person name="Fang Y."/>
            <person name="Zou L."/>
            <person name="Chen G."/>
        </authorList>
    </citation>
    <scope>NUCLEOTIDE SEQUENCE [LARGE SCALE GENOMIC DNA]</scope>
    <source>
        <strain evidence="2 4">DSM 17497</strain>
    </source>
</reference>
<dbReference type="EMBL" id="JACGDE010000001">
    <property type="protein sequence ID" value="MBA6063706.1"/>
    <property type="molecule type" value="Genomic_DNA"/>
</dbReference>
<dbReference type="RefSeq" id="WP_028688612.1">
    <property type="nucleotide sequence ID" value="NZ_BQIT01000003.1"/>
</dbReference>
<evidence type="ECO:0000313" key="2">
    <source>
        <dbReference type="EMBL" id="QZP26974.1"/>
    </source>
</evidence>
<sequence length="83" mass="8815">MPFTPELIAELEVLSQFNLDNHQEGIKVSSDASPALVAAAKRLHDKGLTDQPDGGYLTSLGNDAAESVRLLLTILKSKSAQPA</sequence>
<dbReference type="KEGG" id="pmol:CLJ08_11975"/>
<dbReference type="Pfam" id="PF18918">
    <property type="entry name" value="DUF5669"/>
    <property type="match status" value="1"/>
</dbReference>
<keyword evidence="4" id="KW-1185">Reference proteome</keyword>
<dbReference type="Proteomes" id="UP000825591">
    <property type="component" value="Chromosome"/>
</dbReference>
<dbReference type="Proteomes" id="UP000541770">
    <property type="component" value="Unassembled WGS sequence"/>
</dbReference>
<dbReference type="AlphaFoldDB" id="A0A135NVE8"/>
<dbReference type="NCBIfam" id="TIGR02647">
    <property type="entry name" value="DNA"/>
    <property type="match status" value="1"/>
</dbReference>
<protein>
    <submittedName>
        <fullName evidence="1">TIGR02647 family protein</fullName>
    </submittedName>
</protein>
<dbReference type="EMBL" id="CP081966">
    <property type="protein sequence ID" value="QZP26974.1"/>
    <property type="molecule type" value="Genomic_DNA"/>
</dbReference>
<reference evidence="1 3" key="1">
    <citation type="submission" date="2020-07" db="EMBL/GenBank/DDBJ databases">
        <title>Diversity of carbapenemase encoding genes among Pseudomonas putida group clinical isolates in a tertiary Brazilian hospital.</title>
        <authorList>
            <person name="Alberto-Lei F."/>
            <person name="Nodari C.S."/>
            <person name="Streling A.P."/>
            <person name="Paulino J.T."/>
            <person name="Bessa-Neto F.O."/>
            <person name="Cayo R."/>
            <person name="Gales A.C."/>
        </authorList>
    </citation>
    <scope>NUCLEOTIDE SEQUENCE [LARGE SCALE GENOMIC DNA]</scope>
    <source>
        <strain evidence="1 3">14802</strain>
    </source>
</reference>
<gene>
    <name evidence="1" type="ORF">H4C75_02880</name>
    <name evidence="2" type="ORF">K5H97_01050</name>
</gene>
<proteinExistence type="predicted"/>
<name>A0A135NVE8_9PSED</name>
<organism evidence="1 3">
    <name type="scientific">Pseudomonas mosselii</name>
    <dbReference type="NCBI Taxonomy" id="78327"/>
    <lineage>
        <taxon>Bacteria</taxon>
        <taxon>Pseudomonadati</taxon>
        <taxon>Pseudomonadota</taxon>
        <taxon>Gammaproteobacteria</taxon>
        <taxon>Pseudomonadales</taxon>
        <taxon>Pseudomonadaceae</taxon>
        <taxon>Pseudomonas</taxon>
    </lineage>
</organism>
<evidence type="ECO:0000313" key="1">
    <source>
        <dbReference type="EMBL" id="MBA6063706.1"/>
    </source>
</evidence>
<dbReference type="InterPro" id="IPR013468">
    <property type="entry name" value="CHP02647"/>
</dbReference>
<accession>A0A135NVE8</accession>